<dbReference type="AlphaFoldDB" id="A0A2P2J2R7"/>
<proteinExistence type="predicted"/>
<accession>A0A2P2J2R7</accession>
<protein>
    <submittedName>
        <fullName evidence="1">Uncharacterized protein</fullName>
    </submittedName>
</protein>
<sequence>MKDTSATGETINEGEESELLCCTFCVKWVSNSSHS</sequence>
<dbReference type="EMBL" id="GGEC01007277">
    <property type="protein sequence ID" value="MBW87760.1"/>
    <property type="molecule type" value="Transcribed_RNA"/>
</dbReference>
<evidence type="ECO:0000313" key="1">
    <source>
        <dbReference type="EMBL" id="MBW87760.1"/>
    </source>
</evidence>
<name>A0A2P2J2R7_RHIMU</name>
<organism evidence="1">
    <name type="scientific">Rhizophora mucronata</name>
    <name type="common">Asiatic mangrove</name>
    <dbReference type="NCBI Taxonomy" id="61149"/>
    <lineage>
        <taxon>Eukaryota</taxon>
        <taxon>Viridiplantae</taxon>
        <taxon>Streptophyta</taxon>
        <taxon>Embryophyta</taxon>
        <taxon>Tracheophyta</taxon>
        <taxon>Spermatophyta</taxon>
        <taxon>Magnoliopsida</taxon>
        <taxon>eudicotyledons</taxon>
        <taxon>Gunneridae</taxon>
        <taxon>Pentapetalae</taxon>
        <taxon>rosids</taxon>
        <taxon>fabids</taxon>
        <taxon>Malpighiales</taxon>
        <taxon>Rhizophoraceae</taxon>
        <taxon>Rhizophora</taxon>
    </lineage>
</organism>
<reference evidence="1" key="1">
    <citation type="submission" date="2018-02" db="EMBL/GenBank/DDBJ databases">
        <title>Rhizophora mucronata_Transcriptome.</title>
        <authorList>
            <person name="Meera S.P."/>
            <person name="Sreeshan A."/>
            <person name="Augustine A."/>
        </authorList>
    </citation>
    <scope>NUCLEOTIDE SEQUENCE</scope>
    <source>
        <tissue evidence="1">Leaf</tissue>
    </source>
</reference>